<dbReference type="GO" id="GO:0009986">
    <property type="term" value="C:cell surface"/>
    <property type="evidence" value="ECO:0007669"/>
    <property type="project" value="UniProtKB-SubCell"/>
</dbReference>
<dbReference type="Proteomes" id="UP000238205">
    <property type="component" value="Unassembled WGS sequence"/>
</dbReference>
<dbReference type="Pfam" id="PF07963">
    <property type="entry name" value="N_methyl"/>
    <property type="match status" value="1"/>
</dbReference>
<proteinExistence type="predicted"/>
<keyword evidence="3" id="KW-0812">Transmembrane</keyword>
<sequence length="140" mass="15768">MKLWKKSEEGFTLVELLASIALLSVVILLVGSVHIFGQSQFINQTESASQSNDLRYSLSMISRDVRSAEVVTVEGATLRADDITYTFSNSTLTRNSEILSNRVGRFVPEMLPDGVHITISSTDNRQNQSKEYETTIYFRR</sequence>
<name>A0A2T0W949_9LACT</name>
<keyword evidence="3" id="KW-1133">Transmembrane helix</keyword>
<keyword evidence="2" id="KW-0178">Competence</keyword>
<reference evidence="4 5" key="1">
    <citation type="submission" date="2018-03" db="EMBL/GenBank/DDBJ databases">
        <title>Genomic Encyclopedia of Archaeal and Bacterial Type Strains, Phase II (KMG-II): from individual species to whole genera.</title>
        <authorList>
            <person name="Goeker M."/>
        </authorList>
    </citation>
    <scope>NUCLEOTIDE SEQUENCE [LARGE SCALE GENOMIC DNA]</scope>
    <source>
        <strain evidence="4 5">DSM 13175</strain>
    </source>
</reference>
<comment type="caution">
    <text evidence="4">The sequence shown here is derived from an EMBL/GenBank/DDBJ whole genome shotgun (WGS) entry which is preliminary data.</text>
</comment>
<evidence type="ECO:0000256" key="1">
    <source>
        <dbReference type="ARBA" id="ARBA00004241"/>
    </source>
</evidence>
<evidence type="ECO:0000256" key="2">
    <source>
        <dbReference type="ARBA" id="ARBA00023287"/>
    </source>
</evidence>
<keyword evidence="3" id="KW-0472">Membrane</keyword>
<keyword evidence="5" id="KW-1185">Reference proteome</keyword>
<dbReference type="EMBL" id="PVTO01000005">
    <property type="protein sequence ID" value="PRY83229.1"/>
    <property type="molecule type" value="Genomic_DNA"/>
</dbReference>
<evidence type="ECO:0000313" key="5">
    <source>
        <dbReference type="Proteomes" id="UP000238205"/>
    </source>
</evidence>
<dbReference type="PROSITE" id="PS00409">
    <property type="entry name" value="PROKAR_NTER_METHYL"/>
    <property type="match status" value="1"/>
</dbReference>
<dbReference type="InterPro" id="IPR012902">
    <property type="entry name" value="N_methyl_site"/>
</dbReference>
<organism evidence="4 5">
    <name type="scientific">Alkalibacterium olivapovliticus</name>
    <dbReference type="NCBI Taxonomy" id="99907"/>
    <lineage>
        <taxon>Bacteria</taxon>
        <taxon>Bacillati</taxon>
        <taxon>Bacillota</taxon>
        <taxon>Bacilli</taxon>
        <taxon>Lactobacillales</taxon>
        <taxon>Carnobacteriaceae</taxon>
        <taxon>Alkalibacterium</taxon>
    </lineage>
</organism>
<evidence type="ECO:0000313" key="4">
    <source>
        <dbReference type="EMBL" id="PRY83229.1"/>
    </source>
</evidence>
<dbReference type="GO" id="GO:0030420">
    <property type="term" value="P:establishment of competence for transformation"/>
    <property type="evidence" value="ECO:0007669"/>
    <property type="project" value="UniProtKB-KW"/>
</dbReference>
<dbReference type="AlphaFoldDB" id="A0A2T0W949"/>
<accession>A0A2T0W949</accession>
<dbReference type="NCBIfam" id="TIGR02532">
    <property type="entry name" value="IV_pilin_GFxxxE"/>
    <property type="match status" value="1"/>
</dbReference>
<gene>
    <name evidence="4" type="ORF">CLV38_1058</name>
</gene>
<comment type="subcellular location">
    <subcellularLocation>
        <location evidence="1">Cell surface</location>
    </subcellularLocation>
</comment>
<protein>
    <submittedName>
        <fullName evidence="4">Prepilin-type N-terminal cleavage/methylation domain-containing protein</fullName>
    </submittedName>
</protein>
<feature type="transmembrane region" description="Helical" evidence="3">
    <location>
        <begin position="12"/>
        <end position="37"/>
    </location>
</feature>
<dbReference type="RefSeq" id="WP_106191629.1">
    <property type="nucleotide sequence ID" value="NZ_PVTO01000005.1"/>
</dbReference>
<dbReference type="OrthoDB" id="2968679at2"/>
<evidence type="ECO:0000256" key="3">
    <source>
        <dbReference type="SAM" id="Phobius"/>
    </source>
</evidence>